<comment type="caution">
    <text evidence="1">The sequence shown here is derived from an EMBL/GenBank/DDBJ whole genome shotgun (WGS) entry which is preliminary data.</text>
</comment>
<dbReference type="EMBL" id="CAJZAG010000006">
    <property type="protein sequence ID" value="CAG9175015.1"/>
    <property type="molecule type" value="Genomic_DNA"/>
</dbReference>
<evidence type="ECO:0000313" key="1">
    <source>
        <dbReference type="EMBL" id="CAG9175015.1"/>
    </source>
</evidence>
<sequence>MSSLPQYAPRLAQSHDANRLDVWLAALRPLPVPDARARRLALEALLAQGGQGACVMIDSSDGTMTVQALLPVTLVHSLLHAGRVAMVTEWWCAAANPASASSQFDACVALLDDWCRAHGIRHVLAAPALLSGSDPATGFMRDTSGLWRRDCVPAAKSLG</sequence>
<organism evidence="1 2">
    <name type="scientific">Cupriavidus pampae</name>
    <dbReference type="NCBI Taxonomy" id="659251"/>
    <lineage>
        <taxon>Bacteria</taxon>
        <taxon>Pseudomonadati</taxon>
        <taxon>Pseudomonadota</taxon>
        <taxon>Betaproteobacteria</taxon>
        <taxon>Burkholderiales</taxon>
        <taxon>Burkholderiaceae</taxon>
        <taxon>Cupriavidus</taxon>
    </lineage>
</organism>
<dbReference type="Proteomes" id="UP000706525">
    <property type="component" value="Unassembled WGS sequence"/>
</dbReference>
<proteinExistence type="predicted"/>
<reference evidence="1 2" key="1">
    <citation type="submission" date="2021-08" db="EMBL/GenBank/DDBJ databases">
        <authorList>
            <person name="Peeters C."/>
        </authorList>
    </citation>
    <scope>NUCLEOTIDE SEQUENCE [LARGE SCALE GENOMIC DNA]</scope>
    <source>
        <strain evidence="1 2">LMG 32289</strain>
    </source>
</reference>
<name>A0ABN7YS09_9BURK</name>
<protein>
    <submittedName>
        <fullName evidence="1">Uncharacterized protein</fullName>
    </submittedName>
</protein>
<gene>
    <name evidence="1" type="ORF">LMG32289_03203</name>
</gene>
<dbReference type="RefSeq" id="WP_223989910.1">
    <property type="nucleotide sequence ID" value="NZ_CAJZAG010000006.1"/>
</dbReference>
<keyword evidence="2" id="KW-1185">Reference proteome</keyword>
<accession>A0ABN7YS09</accession>
<evidence type="ECO:0000313" key="2">
    <source>
        <dbReference type="Proteomes" id="UP000706525"/>
    </source>
</evidence>